<sequence>MSDPVKRWRSGAAVSRARRAGVFCLVEGGLQGEEENDGAAGDGQAQEEAGRSQLRT</sequence>
<evidence type="ECO:0000256" key="1">
    <source>
        <dbReference type="SAM" id="MobiDB-lite"/>
    </source>
</evidence>
<dbReference type="EMBL" id="JAPMXC010000010">
    <property type="protein sequence ID" value="MCY0389596.1"/>
    <property type="molecule type" value="Genomic_DNA"/>
</dbReference>
<protein>
    <submittedName>
        <fullName evidence="2">Uncharacterized protein</fullName>
    </submittedName>
</protein>
<feature type="region of interest" description="Disordered" evidence="1">
    <location>
        <begin position="32"/>
        <end position="56"/>
    </location>
</feature>
<name>A0ABT3ZSQ5_9BURK</name>
<feature type="compositionally biased region" description="Low complexity" evidence="1">
    <location>
        <begin position="38"/>
        <end position="47"/>
    </location>
</feature>
<accession>A0ABT3ZSQ5</accession>
<dbReference type="Proteomes" id="UP001082899">
    <property type="component" value="Unassembled WGS sequence"/>
</dbReference>
<dbReference type="RefSeq" id="WP_267849489.1">
    <property type="nucleotide sequence ID" value="NZ_JAPMXC010000010.1"/>
</dbReference>
<evidence type="ECO:0000313" key="3">
    <source>
        <dbReference type="Proteomes" id="UP001082899"/>
    </source>
</evidence>
<gene>
    <name evidence="2" type="ORF">OVY01_20835</name>
</gene>
<proteinExistence type="predicted"/>
<comment type="caution">
    <text evidence="2">The sequence shown here is derived from an EMBL/GenBank/DDBJ whole genome shotgun (WGS) entry which is preliminary data.</text>
</comment>
<keyword evidence="3" id="KW-1185">Reference proteome</keyword>
<organism evidence="2 3">
    <name type="scientific">Robbsia betulipollinis</name>
    <dbReference type="NCBI Taxonomy" id="2981849"/>
    <lineage>
        <taxon>Bacteria</taxon>
        <taxon>Pseudomonadati</taxon>
        <taxon>Pseudomonadota</taxon>
        <taxon>Betaproteobacteria</taxon>
        <taxon>Burkholderiales</taxon>
        <taxon>Burkholderiaceae</taxon>
        <taxon>Robbsia</taxon>
    </lineage>
</organism>
<reference evidence="2" key="1">
    <citation type="submission" date="2022-11" db="EMBL/GenBank/DDBJ databases">
        <title>Robbsia betulipollinis sp. nov., isolated from pollen of birch (Betula pendula).</title>
        <authorList>
            <person name="Shi H."/>
            <person name="Ambika Manirajan B."/>
            <person name="Ratering S."/>
            <person name="Geissler-Plaum R."/>
            <person name="Schnell S."/>
        </authorList>
    </citation>
    <scope>NUCLEOTIDE SEQUENCE</scope>
    <source>
        <strain evidence="2">Bb-Pol-6</strain>
    </source>
</reference>
<evidence type="ECO:0000313" key="2">
    <source>
        <dbReference type="EMBL" id="MCY0389596.1"/>
    </source>
</evidence>